<dbReference type="InterPro" id="IPR036135">
    <property type="entry name" value="MoeA_linker/N_sf"/>
</dbReference>
<proteinExistence type="predicted"/>
<evidence type="ECO:0000256" key="2">
    <source>
        <dbReference type="ARBA" id="ARBA00023150"/>
    </source>
</evidence>
<dbReference type="SUPFAM" id="SSF63867">
    <property type="entry name" value="MoeA C-terminal domain-like"/>
    <property type="match status" value="1"/>
</dbReference>
<keyword evidence="2" id="KW-0501">Molybdenum cofactor biosynthesis</keyword>
<dbReference type="Gene3D" id="3.90.105.10">
    <property type="entry name" value="Molybdopterin biosynthesis moea protein, domain 2"/>
    <property type="match status" value="1"/>
</dbReference>
<dbReference type="PANTHER" id="PTHR10192">
    <property type="entry name" value="MOLYBDOPTERIN BIOSYNTHESIS PROTEIN"/>
    <property type="match status" value="1"/>
</dbReference>
<dbReference type="InterPro" id="IPR005110">
    <property type="entry name" value="MoeA_linker/N"/>
</dbReference>
<gene>
    <name evidence="4" type="ORF">ENO77_00080</name>
</gene>
<dbReference type="UniPathway" id="UPA00344"/>
<name>A0A7C2VKV1_9CREN</name>
<sequence length="413" mass="44477">MGKKLEKLMPLEQSIERMASEIKLVLRSETVSLLDSIYRIASRDIVAESDIPFFDRSAVDGYAVRAEDTYGASEFNPIILRVVGEVRPGEPRLAIGSGEAAKISTGMPLPLGANAVVMVEDVVEEGNAIYVTRSVGRYTNVALQGEDIQRGKVIIKRGTLIEPKHVAALATLGIGSIEVYERPRICVVCTGSEVVEPGSIGREEVFRRGLTYNSTGPLIITYIKSLGFLDPIYMGFVEDSRSRIRVAVEKAVEMCHAVITTGGAGPSAHDLTLDAVEEAGGKIIVRGIAMRPGRPTSGGIVNGKPVFMLSGFPVASFIGLKYFALPVMEKVIGMVIPRRTVMAKLTKRIANVVGYTSFVRVKLLRCLDQICAEPVAVSGSGTISTLLDSDGILVIPPNIEGFDKDQVVEVELV</sequence>
<dbReference type="Pfam" id="PF03453">
    <property type="entry name" value="MoeA_N"/>
    <property type="match status" value="1"/>
</dbReference>
<dbReference type="Gene3D" id="2.170.190.11">
    <property type="entry name" value="Molybdopterin biosynthesis moea protein, domain 3"/>
    <property type="match status" value="1"/>
</dbReference>
<accession>A0A7C2VKV1</accession>
<dbReference type="InterPro" id="IPR036688">
    <property type="entry name" value="MoeA_C_domain_IV_sf"/>
</dbReference>
<dbReference type="SUPFAM" id="SSF53218">
    <property type="entry name" value="Molybdenum cofactor biosynthesis proteins"/>
    <property type="match status" value="1"/>
</dbReference>
<evidence type="ECO:0000313" key="4">
    <source>
        <dbReference type="EMBL" id="HEW52580.1"/>
    </source>
</evidence>
<dbReference type="Pfam" id="PF03454">
    <property type="entry name" value="MoeA_C"/>
    <property type="match status" value="1"/>
</dbReference>
<reference evidence="4" key="1">
    <citation type="journal article" date="2020" name="mSystems">
        <title>Genome- and Community-Level Interaction Insights into Carbon Utilization and Element Cycling Functions of Hydrothermarchaeota in Hydrothermal Sediment.</title>
        <authorList>
            <person name="Zhou Z."/>
            <person name="Liu Y."/>
            <person name="Xu W."/>
            <person name="Pan J."/>
            <person name="Luo Z.H."/>
            <person name="Li M."/>
        </authorList>
    </citation>
    <scope>NUCLEOTIDE SEQUENCE [LARGE SCALE GENOMIC DNA]</scope>
    <source>
        <strain evidence="4">SpSt-16</strain>
    </source>
</reference>
<protein>
    <submittedName>
        <fullName evidence="4">Molybdopterin molybdenumtransferase MoeA</fullName>
    </submittedName>
</protein>
<dbReference type="PANTHER" id="PTHR10192:SF19">
    <property type="entry name" value="MOLYBDOPTERIN BIOSYNTHESIS PROTEIN MJ0666-RELATED"/>
    <property type="match status" value="1"/>
</dbReference>
<dbReference type="InterPro" id="IPR001453">
    <property type="entry name" value="MoaB/Mog_dom"/>
</dbReference>
<dbReference type="InterPro" id="IPR038987">
    <property type="entry name" value="MoeA-like"/>
</dbReference>
<evidence type="ECO:0000256" key="1">
    <source>
        <dbReference type="ARBA" id="ARBA00005046"/>
    </source>
</evidence>
<comment type="pathway">
    <text evidence="1">Cofactor biosynthesis; molybdopterin biosynthesis.</text>
</comment>
<evidence type="ECO:0000259" key="3">
    <source>
        <dbReference type="SMART" id="SM00852"/>
    </source>
</evidence>
<dbReference type="InterPro" id="IPR036425">
    <property type="entry name" value="MoaB/Mog-like_dom_sf"/>
</dbReference>
<dbReference type="InterPro" id="IPR005111">
    <property type="entry name" value="MoeA_C_domain_IV"/>
</dbReference>
<dbReference type="SUPFAM" id="SSF63882">
    <property type="entry name" value="MoeA N-terminal region -like"/>
    <property type="match status" value="1"/>
</dbReference>
<dbReference type="EMBL" id="DSGT01000001">
    <property type="protein sequence ID" value="HEW52580.1"/>
    <property type="molecule type" value="Genomic_DNA"/>
</dbReference>
<comment type="caution">
    <text evidence="4">The sequence shown here is derived from an EMBL/GenBank/DDBJ whole genome shotgun (WGS) entry which is preliminary data.</text>
</comment>
<dbReference type="AlphaFoldDB" id="A0A7C2VKV1"/>
<dbReference type="Gene3D" id="3.40.980.10">
    <property type="entry name" value="MoaB/Mog-like domain"/>
    <property type="match status" value="1"/>
</dbReference>
<dbReference type="GO" id="GO:0005737">
    <property type="term" value="C:cytoplasm"/>
    <property type="evidence" value="ECO:0007669"/>
    <property type="project" value="TreeGrafter"/>
</dbReference>
<feature type="domain" description="MoaB/Mog" evidence="3">
    <location>
        <begin position="186"/>
        <end position="330"/>
    </location>
</feature>
<keyword evidence="4" id="KW-0808">Transferase</keyword>
<dbReference type="GO" id="GO:0006777">
    <property type="term" value="P:Mo-molybdopterin cofactor biosynthetic process"/>
    <property type="evidence" value="ECO:0007669"/>
    <property type="project" value="UniProtKB-KW"/>
</dbReference>
<dbReference type="CDD" id="cd00887">
    <property type="entry name" value="MoeA"/>
    <property type="match status" value="1"/>
</dbReference>
<dbReference type="Pfam" id="PF00994">
    <property type="entry name" value="MoCF_biosynth"/>
    <property type="match status" value="1"/>
</dbReference>
<dbReference type="GO" id="GO:0061599">
    <property type="term" value="F:molybdopterin molybdotransferase activity"/>
    <property type="evidence" value="ECO:0007669"/>
    <property type="project" value="TreeGrafter"/>
</dbReference>
<dbReference type="SMART" id="SM00852">
    <property type="entry name" value="MoCF_biosynth"/>
    <property type="match status" value="1"/>
</dbReference>
<organism evidence="4">
    <name type="scientific">Ignisphaera aggregans</name>
    <dbReference type="NCBI Taxonomy" id="334771"/>
    <lineage>
        <taxon>Archaea</taxon>
        <taxon>Thermoproteota</taxon>
        <taxon>Thermoprotei</taxon>
        <taxon>Desulfurococcales</taxon>
        <taxon>Desulfurococcaceae</taxon>
        <taxon>Ignisphaera</taxon>
    </lineage>
</organism>
<dbReference type="Gene3D" id="2.40.340.10">
    <property type="entry name" value="MoeA, C-terminal, domain IV"/>
    <property type="match status" value="1"/>
</dbReference>